<reference evidence="14 15" key="1">
    <citation type="journal article" date="2024" name="Science">
        <title>Giant polyketide synthase enzymes in the biosynthesis of giant marine polyether toxins.</title>
        <authorList>
            <person name="Fallon T.R."/>
            <person name="Shende V.V."/>
            <person name="Wierzbicki I.H."/>
            <person name="Pendleton A.L."/>
            <person name="Watervoot N.F."/>
            <person name="Auber R.P."/>
            <person name="Gonzalez D.J."/>
            <person name="Wisecaver J.H."/>
            <person name="Moore B.S."/>
        </authorList>
    </citation>
    <scope>NUCLEOTIDE SEQUENCE [LARGE SCALE GENOMIC DNA]</scope>
    <source>
        <strain evidence="14 15">12B1</strain>
    </source>
</reference>
<evidence type="ECO:0000256" key="9">
    <source>
        <dbReference type="SAM" id="MobiDB-lite"/>
    </source>
</evidence>
<keyword evidence="7" id="KW-0407">Ion channel</keyword>
<evidence type="ECO:0000256" key="7">
    <source>
        <dbReference type="ARBA" id="ARBA00023303"/>
    </source>
</evidence>
<dbReference type="Pfam" id="PF00520">
    <property type="entry name" value="Ion_trans"/>
    <property type="match status" value="1"/>
</dbReference>
<proteinExistence type="predicted"/>
<evidence type="ECO:0000256" key="2">
    <source>
        <dbReference type="ARBA" id="ARBA00022448"/>
    </source>
</evidence>
<gene>
    <name evidence="14" type="ORF">AB1Y20_014838</name>
</gene>
<feature type="coiled-coil region" evidence="8">
    <location>
        <begin position="1182"/>
        <end position="1209"/>
    </location>
</feature>
<evidence type="ECO:0000256" key="4">
    <source>
        <dbReference type="ARBA" id="ARBA00022989"/>
    </source>
</evidence>
<keyword evidence="2" id="KW-0813">Transport</keyword>
<keyword evidence="15" id="KW-1185">Reference proteome</keyword>
<evidence type="ECO:0000259" key="12">
    <source>
        <dbReference type="Pfam" id="PF18139"/>
    </source>
</evidence>
<keyword evidence="8" id="KW-0175">Coiled coil</keyword>
<dbReference type="GO" id="GO:0099604">
    <property type="term" value="F:ligand-gated calcium channel activity"/>
    <property type="evidence" value="ECO:0007669"/>
    <property type="project" value="TreeGrafter"/>
</dbReference>
<dbReference type="InterPro" id="IPR050927">
    <property type="entry name" value="TRPM"/>
</dbReference>
<organism evidence="14 15">
    <name type="scientific">Prymnesium parvum</name>
    <name type="common">Toxic golden alga</name>
    <dbReference type="NCBI Taxonomy" id="97485"/>
    <lineage>
        <taxon>Eukaryota</taxon>
        <taxon>Haptista</taxon>
        <taxon>Haptophyta</taxon>
        <taxon>Prymnesiophyceae</taxon>
        <taxon>Prymnesiales</taxon>
        <taxon>Prymnesiaceae</taxon>
        <taxon>Prymnesium</taxon>
    </lineage>
</organism>
<dbReference type="InterPro" id="IPR005821">
    <property type="entry name" value="Ion_trans_dom"/>
</dbReference>
<feature type="domain" description="Ion transport" evidence="11">
    <location>
        <begin position="813"/>
        <end position="1059"/>
    </location>
</feature>
<name>A0AB34JUY8_PRYPA</name>
<evidence type="ECO:0000259" key="11">
    <source>
        <dbReference type="Pfam" id="PF00520"/>
    </source>
</evidence>
<evidence type="ECO:0000256" key="5">
    <source>
        <dbReference type="ARBA" id="ARBA00023065"/>
    </source>
</evidence>
<evidence type="ECO:0000313" key="14">
    <source>
        <dbReference type="EMBL" id="KAL1526109.1"/>
    </source>
</evidence>
<dbReference type="Proteomes" id="UP001515480">
    <property type="component" value="Unassembled WGS sequence"/>
</dbReference>
<accession>A0AB34JUY8</accession>
<evidence type="ECO:0000313" key="15">
    <source>
        <dbReference type="Proteomes" id="UP001515480"/>
    </source>
</evidence>
<dbReference type="PANTHER" id="PTHR13800">
    <property type="entry name" value="TRANSIENT RECEPTOR POTENTIAL CATION CHANNEL, SUBFAMILY M, MEMBER 6"/>
    <property type="match status" value="1"/>
</dbReference>
<dbReference type="AlphaFoldDB" id="A0AB34JUY8"/>
<feature type="domain" description="TRPM SLOG" evidence="12">
    <location>
        <begin position="241"/>
        <end position="353"/>
    </location>
</feature>
<keyword evidence="4 10" id="KW-1133">Transmembrane helix</keyword>
<evidence type="ECO:0000256" key="8">
    <source>
        <dbReference type="SAM" id="Coils"/>
    </source>
</evidence>
<feature type="region of interest" description="Disordered" evidence="9">
    <location>
        <begin position="217"/>
        <end position="244"/>
    </location>
</feature>
<dbReference type="Pfam" id="PF25508">
    <property type="entry name" value="TRPM2"/>
    <property type="match status" value="1"/>
</dbReference>
<dbReference type="EMBL" id="JBGBPQ010000003">
    <property type="protein sequence ID" value="KAL1526109.1"/>
    <property type="molecule type" value="Genomic_DNA"/>
</dbReference>
<comment type="caution">
    <text evidence="14">The sequence shown here is derived from an EMBL/GenBank/DDBJ whole genome shotgun (WGS) entry which is preliminary data.</text>
</comment>
<evidence type="ECO:0000256" key="6">
    <source>
        <dbReference type="ARBA" id="ARBA00023136"/>
    </source>
</evidence>
<feature type="domain" description="TRPM SLOG" evidence="12">
    <location>
        <begin position="93"/>
        <end position="205"/>
    </location>
</feature>
<evidence type="ECO:0000256" key="1">
    <source>
        <dbReference type="ARBA" id="ARBA00004141"/>
    </source>
</evidence>
<keyword evidence="5" id="KW-0406">Ion transport</keyword>
<dbReference type="PANTHER" id="PTHR13800:SF12">
    <property type="entry name" value="TRANSIENT RECEPTOR POTENTIAL CATION CHANNEL SUBFAMILY M MEMBER-LIKE 2"/>
    <property type="match status" value="1"/>
</dbReference>
<feature type="compositionally biased region" description="Basic residues" evidence="9">
    <location>
        <begin position="223"/>
        <end position="239"/>
    </location>
</feature>
<feature type="region of interest" description="Disordered" evidence="9">
    <location>
        <begin position="1"/>
        <end position="44"/>
    </location>
</feature>
<sequence length="1234" mass="136430">MSVASHLLRKKKSEAEFAPPLASHPSTASSASARGPTSPNKKASFVQLDDKVEGSLPPAHAAAHPLQILRAFDGKPAGYGAVRFPASRRAPSRWVRLCADAPPDVLVRLLIETFEMAPPCAVVAVVGADGTRDAFSAQHEMQFKEGLVYAASKAGAWFVTSGARDGMASVVASALGGLADPPPIVGVMPWGVVSEQAAMAEGKNSRGQIYQYGSSANVARPGAGRRSRHSRSTRSRRLSRSQSAAFAKTRSAEEAYVDLEPNHTAFLLVDDGTTGKLGGELGLRYRLLQYITANDLSQDGVRTPTLVLLTQGDLTDLKTIEQTLVDKGPVVCFTDTGGAAGEIYKFFRNASAEASEEVWGKEHCDEAAEIIAHILTLGTDTGYNGVPQLSFFTMPEEGVQNNELGLVLLHAILNDLPTRFMEIKLAVVWGVESILAEVLERTPTEEDDDERPGTTIALELALSRRDYQQAKFLVECGAQPKEVHIGKLFSRAPDVYHVVEETRASKISSKLCAPLSVIPGYKEHLERREAVDMAVLHPYITPEANVAQSIIPTRWTDLMMWAVCIGEHKLAQTLWSRSNDPLRAALLASQLCRRLSTQPNLAAQSAVLDDLAAQYEDLAIGLVESFGEVEDAIVSLAMVPCTFTDGCPKEMWDESPMDGAAVDDGRLSVPCKRLVAHPTAQNLLEDWFCGHFPGSRAAVYVTSSNLSIFLQALFFLLPGTLCEVMPPRVPGVARLVVERTSFGQASSARDDDEEQDVVDWGKGAAKTYRDQTNEMDKRETSCIDIWEDFYSGRWYEFFNVPKVKFVAHLSTHVMYVCLMLYMGQSNAGLRYNGQLDADVEYIELALWIWTAAVFYAEIRQMNTYDLEGFRMYFRSVWNKLDMLNCLSILVVCAFRTTCWGNHDREDEMCNAFQSWSRCLYAVTELTLVMRTLNYLTAHEGLGVLVIILSEMLANDVSLFVVLVAIVSLGTGFSFTLLMPGLQTVIDSNTQFASLPLFMPFWGLLGNSDLEVTQELGYESPSFIIVPLVLYFYLFLATVVMINLLIAQMSATYERVKAQSREEWLFARAQAILESKDEKGPIPPPLNVIKSLLNDLPKMVMYFFKLLRVDKFADRAANQVTQLADAAMDAGMAGISGSRGEQKPRVREGFKVLPKDAQMLRDWRKKEQQALRTFLEREEAASKLGVDAKITQLSKRLDELEEQNRTRFDQLVGFVVNQGRDREVEPQAVSAQKVG</sequence>
<keyword evidence="6 10" id="KW-0472">Membrane</keyword>
<dbReference type="GO" id="GO:0005886">
    <property type="term" value="C:plasma membrane"/>
    <property type="evidence" value="ECO:0007669"/>
    <property type="project" value="TreeGrafter"/>
</dbReference>
<dbReference type="InterPro" id="IPR041491">
    <property type="entry name" value="TRPM_SLOG"/>
</dbReference>
<keyword evidence="3 10" id="KW-0812">Transmembrane</keyword>
<dbReference type="Pfam" id="PF18139">
    <property type="entry name" value="LSDAT_euk"/>
    <property type="match status" value="2"/>
</dbReference>
<protein>
    <submittedName>
        <fullName evidence="14">Uncharacterized protein</fullName>
    </submittedName>
</protein>
<dbReference type="InterPro" id="IPR057366">
    <property type="entry name" value="TRPM-like"/>
</dbReference>
<feature type="transmembrane region" description="Helical" evidence="10">
    <location>
        <begin position="956"/>
        <end position="977"/>
    </location>
</feature>
<feature type="compositionally biased region" description="Low complexity" evidence="9">
    <location>
        <begin position="18"/>
        <end position="33"/>
    </location>
</feature>
<feature type="transmembrane region" description="Helical" evidence="10">
    <location>
        <begin position="1023"/>
        <end position="1046"/>
    </location>
</feature>
<feature type="domain" description="TRPM-like" evidence="13">
    <location>
        <begin position="535"/>
        <end position="624"/>
    </location>
</feature>
<evidence type="ECO:0000259" key="13">
    <source>
        <dbReference type="Pfam" id="PF25508"/>
    </source>
</evidence>
<evidence type="ECO:0000256" key="3">
    <source>
        <dbReference type="ARBA" id="ARBA00022692"/>
    </source>
</evidence>
<comment type="subcellular location">
    <subcellularLocation>
        <location evidence="1">Membrane</location>
        <topology evidence="1">Multi-pass membrane protein</topology>
    </subcellularLocation>
</comment>
<evidence type="ECO:0000256" key="10">
    <source>
        <dbReference type="SAM" id="Phobius"/>
    </source>
</evidence>